<evidence type="ECO:0000256" key="1">
    <source>
        <dbReference type="ARBA" id="ARBA00004141"/>
    </source>
</evidence>
<dbReference type="PROSITE" id="PS50850">
    <property type="entry name" value="MFS"/>
    <property type="match status" value="1"/>
</dbReference>
<feature type="transmembrane region" description="Helical" evidence="6">
    <location>
        <begin position="155"/>
        <end position="178"/>
    </location>
</feature>
<comment type="caution">
    <text evidence="8">The sequence shown here is derived from an EMBL/GenBank/DDBJ whole genome shotgun (WGS) entry which is preliminary data.</text>
</comment>
<evidence type="ECO:0000256" key="3">
    <source>
        <dbReference type="ARBA" id="ARBA00022692"/>
    </source>
</evidence>
<evidence type="ECO:0000259" key="7">
    <source>
        <dbReference type="PROSITE" id="PS50850"/>
    </source>
</evidence>
<dbReference type="Proteomes" id="UP001492380">
    <property type="component" value="Unassembled WGS sequence"/>
</dbReference>
<feature type="transmembrane region" description="Helical" evidence="6">
    <location>
        <begin position="223"/>
        <end position="243"/>
    </location>
</feature>
<dbReference type="SUPFAM" id="SSF103473">
    <property type="entry name" value="MFS general substrate transporter"/>
    <property type="match status" value="1"/>
</dbReference>
<dbReference type="EMBL" id="JBBWRZ010000009">
    <property type="protein sequence ID" value="KAK8229241.1"/>
    <property type="molecule type" value="Genomic_DNA"/>
</dbReference>
<dbReference type="PANTHER" id="PTHR43791:SF9">
    <property type="entry name" value="MAJOR FACILITATOR-TYPE TRANSPORTER HXNP"/>
    <property type="match status" value="1"/>
</dbReference>
<evidence type="ECO:0000256" key="6">
    <source>
        <dbReference type="SAM" id="Phobius"/>
    </source>
</evidence>
<feature type="transmembrane region" description="Helical" evidence="6">
    <location>
        <begin position="328"/>
        <end position="345"/>
    </location>
</feature>
<dbReference type="InterPro" id="IPR036259">
    <property type="entry name" value="MFS_trans_sf"/>
</dbReference>
<organism evidence="8 9">
    <name type="scientific">Phyllosticta capitalensis</name>
    <dbReference type="NCBI Taxonomy" id="121624"/>
    <lineage>
        <taxon>Eukaryota</taxon>
        <taxon>Fungi</taxon>
        <taxon>Dikarya</taxon>
        <taxon>Ascomycota</taxon>
        <taxon>Pezizomycotina</taxon>
        <taxon>Dothideomycetes</taxon>
        <taxon>Dothideomycetes incertae sedis</taxon>
        <taxon>Botryosphaeriales</taxon>
        <taxon>Phyllostictaceae</taxon>
        <taxon>Phyllosticta</taxon>
    </lineage>
</organism>
<feature type="transmembrane region" description="Helical" evidence="6">
    <location>
        <begin position="130"/>
        <end position="149"/>
    </location>
</feature>
<keyword evidence="4 6" id="KW-1133">Transmembrane helix</keyword>
<dbReference type="Pfam" id="PF07690">
    <property type="entry name" value="MFS_1"/>
    <property type="match status" value="1"/>
</dbReference>
<feature type="transmembrane region" description="Helical" evidence="6">
    <location>
        <begin position="60"/>
        <end position="78"/>
    </location>
</feature>
<feature type="transmembrane region" description="Helical" evidence="6">
    <location>
        <begin position="357"/>
        <end position="376"/>
    </location>
</feature>
<name>A0ABR1YGW4_9PEZI</name>
<evidence type="ECO:0000256" key="2">
    <source>
        <dbReference type="ARBA" id="ARBA00022448"/>
    </source>
</evidence>
<evidence type="ECO:0000256" key="4">
    <source>
        <dbReference type="ARBA" id="ARBA00022989"/>
    </source>
</evidence>
<accession>A0ABR1YGW4</accession>
<feature type="transmembrane region" description="Helical" evidence="6">
    <location>
        <begin position="417"/>
        <end position="438"/>
    </location>
</feature>
<dbReference type="Gene3D" id="1.20.1250.20">
    <property type="entry name" value="MFS general substrate transporter like domains"/>
    <property type="match status" value="2"/>
</dbReference>
<comment type="subcellular location">
    <subcellularLocation>
        <location evidence="1">Membrane</location>
        <topology evidence="1">Multi-pass membrane protein</topology>
    </subcellularLocation>
</comment>
<feature type="transmembrane region" description="Helical" evidence="6">
    <location>
        <begin position="98"/>
        <end position="118"/>
    </location>
</feature>
<keyword evidence="9" id="KW-1185">Reference proteome</keyword>
<proteinExistence type="predicted"/>
<feature type="transmembrane region" description="Helical" evidence="6">
    <location>
        <begin position="190"/>
        <end position="211"/>
    </location>
</feature>
<protein>
    <submittedName>
        <fullName evidence="8">Major facilitator superfamily domain-containing protein</fullName>
    </submittedName>
</protein>
<keyword evidence="3 6" id="KW-0812">Transmembrane</keyword>
<dbReference type="InterPro" id="IPR011701">
    <property type="entry name" value="MFS"/>
</dbReference>
<evidence type="ECO:0000313" key="8">
    <source>
        <dbReference type="EMBL" id="KAK8229241.1"/>
    </source>
</evidence>
<reference evidence="8 9" key="1">
    <citation type="submission" date="2024-04" db="EMBL/GenBank/DDBJ databases">
        <title>Phyllosticta paracitricarpa is synonymous to the EU quarantine fungus P. citricarpa based on phylogenomic analyses.</title>
        <authorList>
            <consortium name="Lawrence Berkeley National Laboratory"/>
            <person name="Van Ingen-Buijs V.A."/>
            <person name="Van Westerhoven A.C."/>
            <person name="Haridas S."/>
            <person name="Skiadas P."/>
            <person name="Martin F."/>
            <person name="Groenewald J.Z."/>
            <person name="Crous P.W."/>
            <person name="Seidl M.F."/>
        </authorList>
    </citation>
    <scope>NUCLEOTIDE SEQUENCE [LARGE SCALE GENOMIC DNA]</scope>
    <source>
        <strain evidence="8 9">CBS 123374</strain>
    </source>
</reference>
<evidence type="ECO:0000313" key="9">
    <source>
        <dbReference type="Proteomes" id="UP001492380"/>
    </source>
</evidence>
<dbReference type="PANTHER" id="PTHR43791">
    <property type="entry name" value="PERMEASE-RELATED"/>
    <property type="match status" value="1"/>
</dbReference>
<feature type="transmembrane region" description="Helical" evidence="6">
    <location>
        <begin position="450"/>
        <end position="471"/>
    </location>
</feature>
<evidence type="ECO:0000256" key="5">
    <source>
        <dbReference type="ARBA" id="ARBA00023136"/>
    </source>
</evidence>
<keyword evidence="5 6" id="KW-0472">Membrane</keyword>
<dbReference type="InterPro" id="IPR020846">
    <property type="entry name" value="MFS_dom"/>
</dbReference>
<gene>
    <name evidence="8" type="ORF">HDK90DRAFT_350877</name>
</gene>
<feature type="transmembrane region" description="Helical" evidence="6">
    <location>
        <begin position="291"/>
        <end position="316"/>
    </location>
</feature>
<feature type="transmembrane region" description="Helical" evidence="6">
    <location>
        <begin position="382"/>
        <end position="405"/>
    </location>
</feature>
<sequence length="509" mass="56609">MSPKTEDPSSMVHEAPGANVPLDARCGLAADKEQGVVVDSDDQSLPEIDKDAERKVVRKFDYTVMCITFLIFFAKGIGRRSLGHAKTDGLEKDLHFHGNQYSMLIMAVNIPLCLLCLPANLITRRYQPKWFIVGFTMGAGILAMCYAAAKNFNQMIVTRVLLGTIDAGFRPCCMFYLSTFYTRGELASRYAIWYSGGAFAGGLSGLLAFGLFQAGGALKGWQYLFLLQGGFTFSMGVLAAFVLPETPWGWKRLNEEEKELTVNRGKRDSTSKVNTAWDVKEGLKPFKTLRIYVLSVIALCYGVGSSAVGSFLPQIITTLGYSKLKTNWLTVFPNIFGAIFLYAFARSSDRRRERSAHLLVSMLICLIGLIIMLSLNPKQHPGVAYFATFLMCGGGMTPTALFHSWHVCNLPTENGRIYVLSYMIGAANSGGFITSMTYRKQDEPRHVPFLLATAVCTAVGMLLIIAVRCWMVRDNNRRDRILGKKLRSKDVPLSELVNGSSDLRWRWFV</sequence>
<keyword evidence="2" id="KW-0813">Transport</keyword>
<feature type="domain" description="Major facilitator superfamily (MFS) profile" evidence="7">
    <location>
        <begin position="64"/>
        <end position="509"/>
    </location>
</feature>